<dbReference type="AlphaFoldDB" id="A0A835QEE8"/>
<comment type="caution">
    <text evidence="3">The sequence shown here is derived from an EMBL/GenBank/DDBJ whole genome shotgun (WGS) entry which is preliminary data.</text>
</comment>
<dbReference type="PANTHER" id="PTHR33882:SF2">
    <property type="entry name" value="EXPRESSED PROTEIN"/>
    <property type="match status" value="1"/>
</dbReference>
<feature type="region of interest" description="Disordered" evidence="1">
    <location>
        <begin position="60"/>
        <end position="87"/>
    </location>
</feature>
<dbReference type="Pfam" id="PF05627">
    <property type="entry name" value="AvrRpt-cleavage"/>
    <property type="match status" value="1"/>
</dbReference>
<evidence type="ECO:0000259" key="2">
    <source>
        <dbReference type="Pfam" id="PF05627"/>
    </source>
</evidence>
<name>A0A835QEE8_VANPL</name>
<evidence type="ECO:0000256" key="1">
    <source>
        <dbReference type="SAM" id="MobiDB-lite"/>
    </source>
</evidence>
<sequence>MAKNTQGAKGEWMSVPAFGDWDQQKGMPDYSLDFSKIREMRMQNKSDYSHISVGNEEELIPRPGSASAFDASTTSVPPAVHHQESPSGRKKFMSYFVCCTRA</sequence>
<dbReference type="Proteomes" id="UP000639772">
    <property type="component" value="Unassembled WGS sequence"/>
</dbReference>
<gene>
    <name evidence="3" type="ORF">HPP92_016242</name>
</gene>
<evidence type="ECO:0000313" key="4">
    <source>
        <dbReference type="Proteomes" id="UP000639772"/>
    </source>
</evidence>
<dbReference type="EMBL" id="JADCNM010000008">
    <property type="protein sequence ID" value="KAG0471696.1"/>
    <property type="molecule type" value="Genomic_DNA"/>
</dbReference>
<dbReference type="PANTHER" id="PTHR33882">
    <property type="entry name" value="PATHOGENIC TYPE III EFFECTOR AVIRULENCE FACTOR AVR AVRRPT-CLEAVAGE: CLEAVAGE SITE PROTEIN"/>
    <property type="match status" value="1"/>
</dbReference>
<proteinExistence type="predicted"/>
<feature type="domain" description="RIN4 pathogenic type III effector avirulence factor Avr cleavage site" evidence="2">
    <location>
        <begin position="11"/>
        <end position="42"/>
    </location>
</feature>
<dbReference type="InterPro" id="IPR008700">
    <property type="entry name" value="TypeIII_avirulence_cleave"/>
</dbReference>
<dbReference type="OrthoDB" id="1880088at2759"/>
<organism evidence="3 4">
    <name type="scientific">Vanilla planifolia</name>
    <name type="common">Vanilla</name>
    <dbReference type="NCBI Taxonomy" id="51239"/>
    <lineage>
        <taxon>Eukaryota</taxon>
        <taxon>Viridiplantae</taxon>
        <taxon>Streptophyta</taxon>
        <taxon>Embryophyta</taxon>
        <taxon>Tracheophyta</taxon>
        <taxon>Spermatophyta</taxon>
        <taxon>Magnoliopsida</taxon>
        <taxon>Liliopsida</taxon>
        <taxon>Asparagales</taxon>
        <taxon>Orchidaceae</taxon>
        <taxon>Vanilloideae</taxon>
        <taxon>Vanilleae</taxon>
        <taxon>Vanilla</taxon>
    </lineage>
</organism>
<reference evidence="3 4" key="1">
    <citation type="journal article" date="2020" name="Nat. Food">
        <title>A phased Vanilla planifolia genome enables genetic improvement of flavour and production.</title>
        <authorList>
            <person name="Hasing T."/>
            <person name="Tang H."/>
            <person name="Brym M."/>
            <person name="Khazi F."/>
            <person name="Huang T."/>
            <person name="Chambers A.H."/>
        </authorList>
    </citation>
    <scope>NUCLEOTIDE SEQUENCE [LARGE SCALE GENOMIC DNA]</scope>
    <source>
        <tissue evidence="3">Leaf</tissue>
    </source>
</reference>
<protein>
    <recommendedName>
        <fullName evidence="2">RIN4 pathogenic type III effector avirulence factor Avr cleavage site domain-containing protein</fullName>
    </recommendedName>
</protein>
<accession>A0A835QEE8</accession>
<evidence type="ECO:0000313" key="3">
    <source>
        <dbReference type="EMBL" id="KAG0471696.1"/>
    </source>
</evidence>